<dbReference type="OrthoDB" id="674963at2759"/>
<evidence type="ECO:0000256" key="5">
    <source>
        <dbReference type="ARBA" id="ARBA00022833"/>
    </source>
</evidence>
<dbReference type="InterPro" id="IPR043701">
    <property type="entry name" value="Yju2"/>
</dbReference>
<feature type="binding site" evidence="8">
    <location>
        <position position="46"/>
    </location>
    <ligand>
        <name>Zn(2+)</name>
        <dbReference type="ChEBI" id="CHEBI:29105"/>
    </ligand>
</feature>
<feature type="binding site" evidence="8">
    <location>
        <position position="43"/>
    </location>
    <ligand>
        <name>Zn(2+)</name>
        <dbReference type="ChEBI" id="CHEBI:29105"/>
    </ligand>
</feature>
<evidence type="ECO:0000256" key="4">
    <source>
        <dbReference type="ARBA" id="ARBA00022728"/>
    </source>
</evidence>
<dbReference type="HAMAP" id="MF_03226">
    <property type="entry name" value="YJU2"/>
    <property type="match status" value="1"/>
</dbReference>
<keyword evidence="5 8" id="KW-0862">Zinc</keyword>
<comment type="subunit">
    <text evidence="8">Component of the spliceosome. Present in the activated B complex, the catalytically activated B* complex which catalyzes the branching, the catalytic step 1 C complex catalyzing the exon ligation, and the postcatalytic P complex containing the ligated exons (mRNA) and the excised lariat intron.</text>
</comment>
<evidence type="ECO:0000313" key="11">
    <source>
        <dbReference type="Proteomes" id="UP000030645"/>
    </source>
</evidence>
<feature type="region of interest" description="Disordered" evidence="9">
    <location>
        <begin position="294"/>
        <end position="351"/>
    </location>
</feature>
<feature type="compositionally biased region" description="Polar residues" evidence="9">
    <location>
        <begin position="225"/>
        <end position="236"/>
    </location>
</feature>
<keyword evidence="6" id="KW-0508">mRNA splicing</keyword>
<evidence type="ECO:0000313" key="10">
    <source>
        <dbReference type="EMBL" id="EXB60452.1"/>
    </source>
</evidence>
<dbReference type="Pfam" id="PF04502">
    <property type="entry name" value="Saf4_Yju2"/>
    <property type="match status" value="1"/>
</dbReference>
<dbReference type="Proteomes" id="UP000030645">
    <property type="component" value="Unassembled WGS sequence"/>
</dbReference>
<comment type="similarity">
    <text evidence="8">Belongs to the CWC16 family. YJU2 subfamily.</text>
</comment>
<comment type="function">
    <text evidence="8">Part of the spliceosome which catalyzes two sequential transesterification reactions, first the excision of the non-coding intron from pre-mRNA and then the ligation of the coding exons to form the mature mRNA. Plays a role in stabilizing the structure of the spliceosome catalytic core and docking of the branch helix into the active site, producing 5'-exon and lariat intron-3'-intermediates.</text>
</comment>
<keyword evidence="3 8" id="KW-0479">Metal-binding</keyword>
<dbReference type="PANTHER" id="PTHR12111">
    <property type="entry name" value="SPLICING FACTOR YJU2"/>
    <property type="match status" value="1"/>
</dbReference>
<evidence type="ECO:0000256" key="3">
    <source>
        <dbReference type="ARBA" id="ARBA00022723"/>
    </source>
</evidence>
<dbReference type="InterPro" id="IPR007590">
    <property type="entry name" value="Saf4/Yju2"/>
</dbReference>
<keyword evidence="2" id="KW-0507">mRNA processing</keyword>
<keyword evidence="4 8" id="KW-0747">Spliceosome</keyword>
<evidence type="ECO:0000256" key="2">
    <source>
        <dbReference type="ARBA" id="ARBA00022664"/>
    </source>
</evidence>
<evidence type="ECO:0000256" key="1">
    <source>
        <dbReference type="ARBA" id="ARBA00004123"/>
    </source>
</evidence>
<evidence type="ECO:0000256" key="9">
    <source>
        <dbReference type="SAM" id="MobiDB-lite"/>
    </source>
</evidence>
<feature type="binding site" evidence="8">
    <location>
        <position position="83"/>
    </location>
    <ligand>
        <name>Zn(2+)</name>
        <dbReference type="ChEBI" id="CHEBI:29105"/>
    </ligand>
</feature>
<accession>W9QZD4</accession>
<feature type="compositionally biased region" description="Polar residues" evidence="9">
    <location>
        <begin position="330"/>
        <end position="343"/>
    </location>
</feature>
<keyword evidence="7 8" id="KW-0539">Nucleus</keyword>
<feature type="binding site" evidence="8">
    <location>
        <position position="80"/>
    </location>
    <ligand>
        <name>Zn(2+)</name>
        <dbReference type="ChEBI" id="CHEBI:29105"/>
    </ligand>
</feature>
<evidence type="ECO:0000256" key="7">
    <source>
        <dbReference type="ARBA" id="ARBA00023242"/>
    </source>
</evidence>
<dbReference type="PANTHER" id="PTHR12111:SF1">
    <property type="entry name" value="SPLICING FACTOR YJU2"/>
    <property type="match status" value="1"/>
</dbReference>
<comment type="subcellular location">
    <subcellularLocation>
        <location evidence="1 8">Nucleus</location>
    </subcellularLocation>
</comment>
<dbReference type="GO" id="GO:0071006">
    <property type="term" value="C:U2-type catalytic step 1 spliceosome"/>
    <property type="evidence" value="ECO:0007669"/>
    <property type="project" value="UniProtKB-UniRule"/>
</dbReference>
<evidence type="ECO:0000256" key="6">
    <source>
        <dbReference type="ARBA" id="ARBA00023187"/>
    </source>
</evidence>
<feature type="region of interest" description="Disordered" evidence="9">
    <location>
        <begin position="112"/>
        <end position="133"/>
    </location>
</feature>
<feature type="region of interest" description="Disordered" evidence="9">
    <location>
        <begin position="215"/>
        <end position="279"/>
    </location>
</feature>
<evidence type="ECO:0000256" key="8">
    <source>
        <dbReference type="HAMAP-Rule" id="MF_03226"/>
    </source>
</evidence>
<keyword evidence="11" id="KW-1185">Reference proteome</keyword>
<dbReference type="EMBL" id="KE344395">
    <property type="protein sequence ID" value="EXB60452.1"/>
    <property type="molecule type" value="Genomic_DNA"/>
</dbReference>
<protein>
    <recommendedName>
        <fullName evidence="8">Splicing factor YJU2</fullName>
    </recommendedName>
</protein>
<feature type="compositionally biased region" description="Basic and acidic residues" evidence="9">
    <location>
        <begin position="112"/>
        <end position="127"/>
    </location>
</feature>
<proteinExistence type="inferred from homology"/>
<reference evidence="11" key="1">
    <citation type="submission" date="2013-01" db="EMBL/GenBank/DDBJ databases">
        <title>Draft Genome Sequence of a Mulberry Tree, Morus notabilis C.K. Schneid.</title>
        <authorList>
            <person name="He N."/>
            <person name="Zhao S."/>
        </authorList>
    </citation>
    <scope>NUCLEOTIDE SEQUENCE</scope>
</reference>
<dbReference type="STRING" id="981085.W9QZD4"/>
<feature type="compositionally biased region" description="Basic and acidic residues" evidence="9">
    <location>
        <begin position="313"/>
        <end position="329"/>
    </location>
</feature>
<dbReference type="GO" id="GO:0000349">
    <property type="term" value="P:generation of catalytic spliceosome for first transesterification step"/>
    <property type="evidence" value="ECO:0007669"/>
    <property type="project" value="UniProtKB-UniRule"/>
</dbReference>
<name>W9QZD4_9ROSA</name>
<dbReference type="AlphaFoldDB" id="W9QZD4"/>
<feature type="compositionally biased region" description="Polar residues" evidence="9">
    <location>
        <begin position="295"/>
        <end position="312"/>
    </location>
</feature>
<dbReference type="eggNOG" id="KOG2989">
    <property type="taxonomic scope" value="Eukaryota"/>
</dbReference>
<gene>
    <name evidence="10" type="ORF">L484_014905</name>
</gene>
<dbReference type="GO" id="GO:0046872">
    <property type="term" value="F:metal ion binding"/>
    <property type="evidence" value="ECO:0007669"/>
    <property type="project" value="UniProtKB-KW"/>
</dbReference>
<organism evidence="10 11">
    <name type="scientific">Morus notabilis</name>
    <dbReference type="NCBI Taxonomy" id="981085"/>
    <lineage>
        <taxon>Eukaryota</taxon>
        <taxon>Viridiplantae</taxon>
        <taxon>Streptophyta</taxon>
        <taxon>Embryophyta</taxon>
        <taxon>Tracheophyta</taxon>
        <taxon>Spermatophyta</taxon>
        <taxon>Magnoliopsida</taxon>
        <taxon>eudicotyledons</taxon>
        <taxon>Gunneridae</taxon>
        <taxon>Pentapetalae</taxon>
        <taxon>rosids</taxon>
        <taxon>fabids</taxon>
        <taxon>Rosales</taxon>
        <taxon>Moraceae</taxon>
        <taxon>Moreae</taxon>
        <taxon>Morus</taxon>
    </lineage>
</organism>
<dbReference type="KEGG" id="mnt:21398023"/>
<sequence>MGERKVLNKYYPPDFDPSKLPRVRRPKNQQIKVRMMLPMSIRCNTCGNYIYKGTKFNSRKEDVIGETYLGIQIFRFYFKCTKCSAELAMKTDPQNSDYVVESGATRNFEPWRNEDEEVDKEKRKREEEEMGDAMRSLENRTLDSKREMDILAALDEMKSMKSRHAAVSVDAMLEALERSTAQKEKKLEEEDEALIRSIVFHSSKDYVHRIDDEDLNDDGDLIHLPSSNGETSSSSLKKQKVSPEPPSNPTDFLTSTSTSDSSINKGKPSDSGAQNKSVLKTSTGMVSVIMKPIAASNSNKTGKLDDNNIQNSHSDKSLAKAEEKREDSINSRSNVLQSLCQNYDDSDDDEE</sequence>